<evidence type="ECO:0000256" key="3">
    <source>
        <dbReference type="ARBA" id="ARBA00022989"/>
    </source>
</evidence>
<feature type="transmembrane region" description="Helical" evidence="5">
    <location>
        <begin position="81"/>
        <end position="99"/>
    </location>
</feature>
<organism evidence="7 8">
    <name type="scientific">Thalassotalea eurytherma</name>
    <dbReference type="NCBI Taxonomy" id="1144278"/>
    <lineage>
        <taxon>Bacteria</taxon>
        <taxon>Pseudomonadati</taxon>
        <taxon>Pseudomonadota</taxon>
        <taxon>Gammaproteobacteria</taxon>
        <taxon>Alteromonadales</taxon>
        <taxon>Colwelliaceae</taxon>
        <taxon>Thalassotalea</taxon>
    </lineage>
</organism>
<gene>
    <name evidence="7" type="ORF">theurythT_15530</name>
</gene>
<keyword evidence="3 5" id="KW-1133">Transmembrane helix</keyword>
<dbReference type="Pfam" id="PF04932">
    <property type="entry name" value="Wzy_C"/>
    <property type="match status" value="1"/>
</dbReference>
<feature type="transmembrane region" description="Helical" evidence="5">
    <location>
        <begin position="135"/>
        <end position="152"/>
    </location>
</feature>
<keyword evidence="2 5" id="KW-0812">Transmembrane</keyword>
<dbReference type="InterPro" id="IPR007016">
    <property type="entry name" value="O-antigen_ligase-rel_domated"/>
</dbReference>
<evidence type="ECO:0000256" key="5">
    <source>
        <dbReference type="SAM" id="Phobius"/>
    </source>
</evidence>
<sequence>MISILIFYSVLIGGVIYSYRNAAIVAFCVYQAVYFFNPATRWWGQQVPDLSYSFFIVLVIFSLFLINYKKYKENKILKAPPLRWAIILVALYWVTYFYAVFPEYHAEFATFYLKSIIIMAIVYKMVCSHEDINKMLYGFIFGAWYVSFYVFQVGRNSGNRVEGVGLVDSPDANGLAAAIAPTLVLTLHYMWVKKSLFQKALFAIAGIFIANAIILINSRGAFLGVLVGVSFYLFFMLSSSFKKAHQKKIAMLIVVLGLSGGIYLADDDFISRIKGISEQIEAKDERETGATRTLYWVAAWEMAKDYPLGEGYRTFNYYAPLYMPDTNSITKKSRSVHSTWFEVLTEVGYLGLALFLLMLFSAWRCLSQCRTQLKRQNKIDEYYKVVAIQGGFLTFIITMTFLNRMRAEILYWLIMFAAAVYNIYVVRSASREDNQSTNRPKDVT</sequence>
<comment type="caution">
    <text evidence="7">The sequence shown here is derived from an EMBL/GenBank/DDBJ whole genome shotgun (WGS) entry which is preliminary data.</text>
</comment>
<feature type="transmembrane region" description="Helical" evidence="5">
    <location>
        <begin position="409"/>
        <end position="426"/>
    </location>
</feature>
<feature type="transmembrane region" description="Helical" evidence="5">
    <location>
        <begin position="220"/>
        <end position="237"/>
    </location>
</feature>
<protein>
    <submittedName>
        <fullName evidence="7">Membrane protein</fullName>
    </submittedName>
</protein>
<comment type="subcellular location">
    <subcellularLocation>
        <location evidence="1">Membrane</location>
        <topology evidence="1">Multi-pass membrane protein</topology>
    </subcellularLocation>
</comment>
<dbReference type="Proteomes" id="UP001157133">
    <property type="component" value="Unassembled WGS sequence"/>
</dbReference>
<dbReference type="PANTHER" id="PTHR37422:SF23">
    <property type="entry name" value="TEICHURONIC ACID BIOSYNTHESIS PROTEIN TUAE"/>
    <property type="match status" value="1"/>
</dbReference>
<dbReference type="EMBL" id="BSSU01000007">
    <property type="protein sequence ID" value="GLX82101.1"/>
    <property type="molecule type" value="Genomic_DNA"/>
</dbReference>
<feature type="transmembrane region" description="Helical" evidence="5">
    <location>
        <begin position="105"/>
        <end position="123"/>
    </location>
</feature>
<feature type="transmembrane region" description="Helical" evidence="5">
    <location>
        <begin position="196"/>
        <end position="214"/>
    </location>
</feature>
<evidence type="ECO:0000256" key="4">
    <source>
        <dbReference type="ARBA" id="ARBA00023136"/>
    </source>
</evidence>
<feature type="transmembrane region" description="Helical" evidence="5">
    <location>
        <begin position="172"/>
        <end position="189"/>
    </location>
</feature>
<evidence type="ECO:0000259" key="6">
    <source>
        <dbReference type="Pfam" id="PF04932"/>
    </source>
</evidence>
<feature type="transmembrane region" description="Helical" evidence="5">
    <location>
        <begin position="347"/>
        <end position="366"/>
    </location>
</feature>
<evidence type="ECO:0000256" key="2">
    <source>
        <dbReference type="ARBA" id="ARBA00022692"/>
    </source>
</evidence>
<feature type="transmembrane region" description="Helical" evidence="5">
    <location>
        <begin position="249"/>
        <end position="265"/>
    </location>
</feature>
<proteinExistence type="predicted"/>
<dbReference type="PANTHER" id="PTHR37422">
    <property type="entry name" value="TEICHURONIC ACID BIOSYNTHESIS PROTEIN TUAE"/>
    <property type="match status" value="1"/>
</dbReference>
<reference evidence="7 8" key="1">
    <citation type="submission" date="2023-03" db="EMBL/GenBank/DDBJ databases">
        <title>Draft genome sequence of Thalassotalea eurytherma JCM 18482T.</title>
        <authorList>
            <person name="Sawabe T."/>
        </authorList>
    </citation>
    <scope>NUCLEOTIDE SEQUENCE [LARGE SCALE GENOMIC DNA]</scope>
    <source>
        <strain evidence="7 8">JCM 18482</strain>
    </source>
</reference>
<feature type="domain" description="O-antigen ligase-related" evidence="6">
    <location>
        <begin position="206"/>
        <end position="356"/>
    </location>
</feature>
<evidence type="ECO:0000313" key="8">
    <source>
        <dbReference type="Proteomes" id="UP001157133"/>
    </source>
</evidence>
<feature type="transmembrane region" description="Helical" evidence="5">
    <location>
        <begin position="386"/>
        <end position="403"/>
    </location>
</feature>
<evidence type="ECO:0000256" key="1">
    <source>
        <dbReference type="ARBA" id="ARBA00004141"/>
    </source>
</evidence>
<dbReference type="RefSeq" id="WP_284207457.1">
    <property type="nucleotide sequence ID" value="NZ_BSSU01000007.1"/>
</dbReference>
<dbReference type="InterPro" id="IPR051533">
    <property type="entry name" value="WaaL-like"/>
</dbReference>
<feature type="transmembrane region" description="Helical" evidence="5">
    <location>
        <begin position="52"/>
        <end position="69"/>
    </location>
</feature>
<feature type="transmembrane region" description="Helical" evidence="5">
    <location>
        <begin position="7"/>
        <end position="32"/>
    </location>
</feature>
<keyword evidence="4 5" id="KW-0472">Membrane</keyword>
<evidence type="ECO:0000313" key="7">
    <source>
        <dbReference type="EMBL" id="GLX82101.1"/>
    </source>
</evidence>
<name>A0ABQ6H6M4_9GAMM</name>
<accession>A0ABQ6H6M4</accession>
<keyword evidence="8" id="KW-1185">Reference proteome</keyword>